<keyword evidence="4" id="KW-1185">Reference proteome</keyword>
<dbReference type="PANTHER" id="PTHR31024">
    <property type="entry name" value="C-TYPE LECTIN"/>
    <property type="match status" value="1"/>
</dbReference>
<protein>
    <submittedName>
        <fullName evidence="5">VWFA domain-containing protein</fullName>
    </submittedName>
</protein>
<dbReference type="Gene3D" id="3.40.50.410">
    <property type="entry name" value="von Willebrand factor, type A domain"/>
    <property type="match status" value="1"/>
</dbReference>
<reference evidence="5" key="1">
    <citation type="submission" date="2024-02" db="UniProtKB">
        <authorList>
            <consortium name="WormBaseParasite"/>
        </authorList>
    </citation>
    <scope>IDENTIFICATION</scope>
</reference>
<dbReference type="Pfam" id="PF00092">
    <property type="entry name" value="VWA"/>
    <property type="match status" value="1"/>
</dbReference>
<dbReference type="InterPro" id="IPR016187">
    <property type="entry name" value="CTDL_fold"/>
</dbReference>
<evidence type="ECO:0000259" key="3">
    <source>
        <dbReference type="PROSITE" id="PS50234"/>
    </source>
</evidence>
<dbReference type="PROSITE" id="PS50041">
    <property type="entry name" value="C_TYPE_LECTIN_2"/>
    <property type="match status" value="1"/>
</dbReference>
<dbReference type="PANTHER" id="PTHR31024:SF3">
    <property type="entry name" value="C-TYPE LECTIN-RELATED"/>
    <property type="match status" value="1"/>
</dbReference>
<feature type="chain" id="PRO_5041990008" evidence="1">
    <location>
        <begin position="20"/>
        <end position="385"/>
    </location>
</feature>
<keyword evidence="1" id="KW-0732">Signal</keyword>
<dbReference type="InterPro" id="IPR016186">
    <property type="entry name" value="C-type_lectin-like/link_sf"/>
</dbReference>
<dbReference type="Pfam" id="PF00059">
    <property type="entry name" value="Lectin_C"/>
    <property type="match status" value="1"/>
</dbReference>
<dbReference type="WBParaSite" id="MBELARI_LOCUS4830">
    <property type="protein sequence ID" value="MBELARI_LOCUS4830"/>
    <property type="gene ID" value="MBELARI_LOCUS4830"/>
</dbReference>
<feature type="domain" description="C-type lectin" evidence="2">
    <location>
        <begin position="254"/>
        <end position="347"/>
    </location>
</feature>
<evidence type="ECO:0000313" key="4">
    <source>
        <dbReference type="Proteomes" id="UP000887575"/>
    </source>
</evidence>
<dbReference type="Proteomes" id="UP000887575">
    <property type="component" value="Unassembled WGS sequence"/>
</dbReference>
<accession>A0AAF3FCZ6</accession>
<dbReference type="SMART" id="SM00034">
    <property type="entry name" value="CLECT"/>
    <property type="match status" value="1"/>
</dbReference>
<dbReference type="CDD" id="cd00037">
    <property type="entry name" value="CLECT"/>
    <property type="match status" value="1"/>
</dbReference>
<dbReference type="Gene3D" id="3.10.100.10">
    <property type="entry name" value="Mannose-Binding Protein A, subunit A"/>
    <property type="match status" value="1"/>
</dbReference>
<name>A0AAF3FCZ6_9BILA</name>
<evidence type="ECO:0000313" key="5">
    <source>
        <dbReference type="WBParaSite" id="MBELARI_LOCUS4830"/>
    </source>
</evidence>
<dbReference type="AlphaFoldDB" id="A0AAF3FCZ6"/>
<organism evidence="4 5">
    <name type="scientific">Mesorhabditis belari</name>
    <dbReference type="NCBI Taxonomy" id="2138241"/>
    <lineage>
        <taxon>Eukaryota</taxon>
        <taxon>Metazoa</taxon>
        <taxon>Ecdysozoa</taxon>
        <taxon>Nematoda</taxon>
        <taxon>Chromadorea</taxon>
        <taxon>Rhabditida</taxon>
        <taxon>Rhabditina</taxon>
        <taxon>Rhabditomorpha</taxon>
        <taxon>Rhabditoidea</taxon>
        <taxon>Rhabditidae</taxon>
        <taxon>Mesorhabditinae</taxon>
        <taxon>Mesorhabditis</taxon>
    </lineage>
</organism>
<sequence>MKLLIAAFIALATAQSDWTDPTDWTDPWQGSTVPPAANLGCGCNYSGLWLDVVLVVDSSSAMTQQGFQSLLSYIATAVLQMTIGQSAGQMSRFAVITYSSNATLRYSLTAFKNQNDLLNVVFTIPFEGRDGSNIEHGINVAQAELDKNGGGSYANRKKVLIIAASHYEPGASNDPGQAAATFRGNGGNIITIEYVQKHGTRVPILDSLASNCSSLSNSNEDVRVNDLLATFCRANCFCAANWDAYSRDSKCYTPDNGCYFPVTIPAAWPLAERYCTLQNGATLPTICNSDKAIFMTSLLQNRQQSQWTGLSRGGNGVFTWDDGTSYSQCQPNVNPRWLNGTALPGQPVALYSPSGFQTYFYGGYQYADFIYTCQNRPCSSTLYCS</sequence>
<evidence type="ECO:0000256" key="1">
    <source>
        <dbReference type="SAM" id="SignalP"/>
    </source>
</evidence>
<evidence type="ECO:0000259" key="2">
    <source>
        <dbReference type="PROSITE" id="PS50041"/>
    </source>
</evidence>
<dbReference type="InterPro" id="IPR036465">
    <property type="entry name" value="vWFA_dom_sf"/>
</dbReference>
<dbReference type="InterPro" id="IPR001304">
    <property type="entry name" value="C-type_lectin-like"/>
</dbReference>
<proteinExistence type="predicted"/>
<dbReference type="SMART" id="SM00327">
    <property type="entry name" value="VWA"/>
    <property type="match status" value="1"/>
</dbReference>
<dbReference type="SUPFAM" id="SSF53300">
    <property type="entry name" value="vWA-like"/>
    <property type="match status" value="1"/>
</dbReference>
<feature type="domain" description="VWFA" evidence="3">
    <location>
        <begin position="51"/>
        <end position="231"/>
    </location>
</feature>
<dbReference type="PROSITE" id="PS50234">
    <property type="entry name" value="VWFA"/>
    <property type="match status" value="1"/>
</dbReference>
<dbReference type="InterPro" id="IPR002035">
    <property type="entry name" value="VWF_A"/>
</dbReference>
<feature type="signal peptide" evidence="1">
    <location>
        <begin position="1"/>
        <end position="19"/>
    </location>
</feature>
<dbReference type="SUPFAM" id="SSF56436">
    <property type="entry name" value="C-type lectin-like"/>
    <property type="match status" value="1"/>
</dbReference>